<dbReference type="VEuPathDB" id="FungiDB:Malapachy_1566"/>
<dbReference type="SMART" id="SM00829">
    <property type="entry name" value="PKS_ER"/>
    <property type="match status" value="1"/>
</dbReference>
<proteinExistence type="predicted"/>
<dbReference type="GeneID" id="28727945"/>
<name>A0A0M8MML2_9BASI</name>
<dbReference type="CDD" id="cd05289">
    <property type="entry name" value="MDR_like_2"/>
    <property type="match status" value="1"/>
</dbReference>
<accession>A0A0M8MML2</accession>
<dbReference type="GO" id="GO:0008270">
    <property type="term" value="F:zinc ion binding"/>
    <property type="evidence" value="ECO:0007669"/>
    <property type="project" value="InterPro"/>
</dbReference>
<dbReference type="Gene3D" id="3.40.50.720">
    <property type="entry name" value="NAD(P)-binding Rossmann-like Domain"/>
    <property type="match status" value="1"/>
</dbReference>
<dbReference type="InterPro" id="IPR011032">
    <property type="entry name" value="GroES-like_sf"/>
</dbReference>
<dbReference type="InterPro" id="IPR050700">
    <property type="entry name" value="YIM1/Zinc_Alcohol_DH_Fams"/>
</dbReference>
<dbReference type="GO" id="GO:0016491">
    <property type="term" value="F:oxidoreductase activity"/>
    <property type="evidence" value="ECO:0007669"/>
    <property type="project" value="UniProtKB-KW"/>
</dbReference>
<sequence length="339" mass="37158">MSNKMRAMAIKGYGKNSPLVEMEFPIPDVKEHDVLIEIHAASVNPIDFKIRNGDVRLLMSSPMPFILGNDLSGVVKQVGGQVTKFRVGDKVYTRPPHDRSGTFAEFIAVNEDHVAPMPKGMSFEDAASIPLVGLTAYQALHDCLHAKQGDKVLIHAGAGGFGTFAIQLAKQMGLYVATTASEKGHDLVKSLGADEIVNYRTEKFEEKLHDYDGVIDTIGGNTLLNSFKVVKKGHKVVSISAIPDGEFGRKHRLGFVVTSLLRLASARIVYNASCQGAVYEFLLMQENGSQLREITKLVEDGKIKPVIDRVYSFEEAQQALHYVESGRAKGKVVIKVHPN</sequence>
<evidence type="ECO:0000256" key="1">
    <source>
        <dbReference type="ARBA" id="ARBA00023002"/>
    </source>
</evidence>
<evidence type="ECO:0000313" key="4">
    <source>
        <dbReference type="Proteomes" id="UP000037751"/>
    </source>
</evidence>
<feature type="domain" description="Enoyl reductase (ER)" evidence="2">
    <location>
        <begin position="14"/>
        <end position="334"/>
    </location>
</feature>
<evidence type="ECO:0000313" key="3">
    <source>
        <dbReference type="EMBL" id="KOS13157.1"/>
    </source>
</evidence>
<comment type="caution">
    <text evidence="3">The sequence shown here is derived from an EMBL/GenBank/DDBJ whole genome shotgun (WGS) entry which is preliminary data.</text>
</comment>
<dbReference type="OrthoDB" id="9930022at2759"/>
<evidence type="ECO:0000259" key="2">
    <source>
        <dbReference type="SMART" id="SM00829"/>
    </source>
</evidence>
<dbReference type="Gene3D" id="3.90.180.10">
    <property type="entry name" value="Medium-chain alcohol dehydrogenases, catalytic domain"/>
    <property type="match status" value="1"/>
</dbReference>
<dbReference type="Pfam" id="PF13602">
    <property type="entry name" value="ADH_zinc_N_2"/>
    <property type="match status" value="1"/>
</dbReference>
<dbReference type="STRING" id="77020.A0A0M8MML2"/>
<dbReference type="SUPFAM" id="SSF50129">
    <property type="entry name" value="GroES-like"/>
    <property type="match status" value="1"/>
</dbReference>
<dbReference type="SUPFAM" id="SSF51735">
    <property type="entry name" value="NAD(P)-binding Rossmann-fold domains"/>
    <property type="match status" value="1"/>
</dbReference>
<dbReference type="PANTHER" id="PTHR11695:SF294">
    <property type="entry name" value="RETICULON-4-INTERACTING PROTEIN 1, MITOCHONDRIAL"/>
    <property type="match status" value="1"/>
</dbReference>
<dbReference type="PANTHER" id="PTHR11695">
    <property type="entry name" value="ALCOHOL DEHYDROGENASE RELATED"/>
    <property type="match status" value="1"/>
</dbReference>
<organism evidence="3 4">
    <name type="scientific">Malassezia pachydermatis</name>
    <dbReference type="NCBI Taxonomy" id="77020"/>
    <lineage>
        <taxon>Eukaryota</taxon>
        <taxon>Fungi</taxon>
        <taxon>Dikarya</taxon>
        <taxon>Basidiomycota</taxon>
        <taxon>Ustilaginomycotina</taxon>
        <taxon>Malasseziomycetes</taxon>
        <taxon>Malasseziales</taxon>
        <taxon>Malasseziaceae</taxon>
        <taxon>Malassezia</taxon>
    </lineage>
</organism>
<dbReference type="InterPro" id="IPR036291">
    <property type="entry name" value="NAD(P)-bd_dom_sf"/>
</dbReference>
<dbReference type="PROSITE" id="PS01162">
    <property type="entry name" value="QOR_ZETA_CRYSTAL"/>
    <property type="match status" value="1"/>
</dbReference>
<dbReference type="InterPro" id="IPR020843">
    <property type="entry name" value="ER"/>
</dbReference>
<dbReference type="RefSeq" id="XP_017990789.1">
    <property type="nucleotide sequence ID" value="XM_018136070.1"/>
</dbReference>
<dbReference type="InterPro" id="IPR013154">
    <property type="entry name" value="ADH-like_N"/>
</dbReference>
<dbReference type="InterPro" id="IPR002364">
    <property type="entry name" value="Quin_OxRdtase/zeta-crystal_CS"/>
</dbReference>
<dbReference type="EMBL" id="LGAV01000007">
    <property type="protein sequence ID" value="KOS13157.1"/>
    <property type="molecule type" value="Genomic_DNA"/>
</dbReference>
<keyword evidence="1" id="KW-0560">Oxidoreductase</keyword>
<dbReference type="Pfam" id="PF08240">
    <property type="entry name" value="ADH_N"/>
    <property type="match status" value="1"/>
</dbReference>
<dbReference type="Proteomes" id="UP000037751">
    <property type="component" value="Unassembled WGS sequence"/>
</dbReference>
<gene>
    <name evidence="3" type="ORF">Malapachy_1566</name>
</gene>
<protein>
    <submittedName>
        <fullName evidence="3">Nadph:quinone reductase</fullName>
    </submittedName>
</protein>
<reference evidence="3 4" key="1">
    <citation type="submission" date="2015-07" db="EMBL/GenBank/DDBJ databases">
        <title>Draft Genome Sequence of Malassezia furfur CBS1878 and Malassezia pachydermatis CBS1879.</title>
        <authorList>
            <person name="Triana S."/>
            <person name="Ohm R."/>
            <person name="Gonzalez A."/>
            <person name="DeCock H."/>
            <person name="Restrepo S."/>
            <person name="Celis A."/>
        </authorList>
    </citation>
    <scope>NUCLEOTIDE SEQUENCE [LARGE SCALE GENOMIC DNA]</scope>
    <source>
        <strain evidence="3 4">CBS 1879</strain>
    </source>
</reference>
<keyword evidence="4" id="KW-1185">Reference proteome</keyword>
<dbReference type="AlphaFoldDB" id="A0A0M8MML2"/>